<dbReference type="InterPro" id="IPR050194">
    <property type="entry name" value="Glycosyltransferase_grp1"/>
</dbReference>
<dbReference type="Pfam" id="PF13692">
    <property type="entry name" value="Glyco_trans_1_4"/>
    <property type="match status" value="1"/>
</dbReference>
<keyword evidence="5" id="KW-1185">Reference proteome</keyword>
<keyword evidence="2 4" id="KW-0808">Transferase</keyword>
<dbReference type="Gene3D" id="3.40.50.2000">
    <property type="entry name" value="Glycogen Phosphorylase B"/>
    <property type="match status" value="2"/>
</dbReference>
<reference evidence="4 5" key="1">
    <citation type="submission" date="2019-04" db="EMBL/GenBank/DDBJ databases">
        <title>Draft genome sequences for three unisolated Alnus-infective Frankia Sp+ strains, AgTrS, AiOr and AvVan, the first sequenced Frankia strains able to sporulate in-planta.</title>
        <authorList>
            <person name="Bethencourt L."/>
            <person name="Vautrin F."/>
            <person name="Taib N."/>
            <person name="Dubost A."/>
            <person name="Castro-Garcia L."/>
            <person name="Imbaud O."/>
            <person name="Abrouk D."/>
            <person name="Fournier P."/>
            <person name="Briolay J."/>
            <person name="Nguyen A."/>
            <person name="Normand P."/>
            <person name="Fernandez M.P."/>
            <person name="Brochier-Armanet C."/>
            <person name="Herrera-Belaroussi A."/>
        </authorList>
    </citation>
    <scope>NUCLEOTIDE SEQUENCE [LARGE SCALE GENOMIC DNA]</scope>
    <source>
        <strain evidence="4 5">AvVan</strain>
    </source>
</reference>
<evidence type="ECO:0000259" key="3">
    <source>
        <dbReference type="Pfam" id="PF13439"/>
    </source>
</evidence>
<evidence type="ECO:0000256" key="2">
    <source>
        <dbReference type="ARBA" id="ARBA00022679"/>
    </source>
</evidence>
<dbReference type="AlphaFoldDB" id="A0A4S5EVK7"/>
<dbReference type="PANTHER" id="PTHR45947:SF3">
    <property type="entry name" value="SULFOQUINOVOSYL TRANSFERASE SQD2"/>
    <property type="match status" value="1"/>
</dbReference>
<organism evidence="4 5">
    <name type="scientific">Candidatus Frankia alpina</name>
    <dbReference type="NCBI Taxonomy" id="2699483"/>
    <lineage>
        <taxon>Bacteria</taxon>
        <taxon>Bacillati</taxon>
        <taxon>Actinomycetota</taxon>
        <taxon>Actinomycetes</taxon>
        <taxon>Frankiales</taxon>
        <taxon>Frankiaceae</taxon>
        <taxon>Frankia</taxon>
    </lineage>
</organism>
<dbReference type="EMBL" id="SSXH01000007">
    <property type="protein sequence ID" value="THJ76252.1"/>
    <property type="molecule type" value="Genomic_DNA"/>
</dbReference>
<dbReference type="GO" id="GO:0016757">
    <property type="term" value="F:glycosyltransferase activity"/>
    <property type="evidence" value="ECO:0007669"/>
    <property type="project" value="UniProtKB-KW"/>
</dbReference>
<proteinExistence type="predicted"/>
<sequence length="376" mass="40024">MKIGLACPYPWDVPGGVQVHVRDLAEALLAAGHEVSVITPVDDEQTLPSYAVDAGRSLPVPYNGSVARLLMGPVSAARVRRWLREHDFDVLHVHEPTAPSVSLLACMLADGPIVATFHTANPRSRVLTAGQRALQPSFEKLRARIAVSEAARRTLVEHLGADAILIPNGVAAARFADARPLPGYDDGRPTVAFLGRIDEPRKGLDVLLAAMPQLTARIDDARLLVAGPGDAAAAVRARLDPRLRSRVELLGLVSDADKPRVFASGQVYCAPNTGQESFGIVLLEAMAAGTAVVASDIDAFRRVLDDGRAGRLFDVGDPARLAATLADVLTDPAGAAGLVRRGRVVVEAYDWRTIAERIVGVYQMVSGDRRVSLAST</sequence>
<evidence type="ECO:0000313" key="5">
    <source>
        <dbReference type="Proteomes" id="UP000305282"/>
    </source>
</evidence>
<dbReference type="OrthoDB" id="5240531at2"/>
<dbReference type="RefSeq" id="WP_136446452.1">
    <property type="nucleotide sequence ID" value="NZ_SSXH01000007.1"/>
</dbReference>
<dbReference type="InterPro" id="IPR028098">
    <property type="entry name" value="Glyco_trans_4-like_N"/>
</dbReference>
<dbReference type="Pfam" id="PF13439">
    <property type="entry name" value="Glyco_transf_4"/>
    <property type="match status" value="1"/>
</dbReference>
<dbReference type="PANTHER" id="PTHR45947">
    <property type="entry name" value="SULFOQUINOVOSYL TRANSFERASE SQD2"/>
    <property type="match status" value="1"/>
</dbReference>
<dbReference type="CDD" id="cd03801">
    <property type="entry name" value="GT4_PimA-like"/>
    <property type="match status" value="1"/>
</dbReference>
<accession>A0A4S5EVK7</accession>
<feature type="domain" description="Glycosyltransferase subfamily 4-like N-terminal" evidence="3">
    <location>
        <begin position="14"/>
        <end position="172"/>
    </location>
</feature>
<protein>
    <submittedName>
        <fullName evidence="4">Glycosyltransferase family 4 protein</fullName>
    </submittedName>
</protein>
<evidence type="ECO:0000313" key="4">
    <source>
        <dbReference type="EMBL" id="THJ76252.1"/>
    </source>
</evidence>
<dbReference type="SUPFAM" id="SSF53756">
    <property type="entry name" value="UDP-Glycosyltransferase/glycogen phosphorylase"/>
    <property type="match status" value="1"/>
</dbReference>
<comment type="caution">
    <text evidence="4">The sequence shown here is derived from an EMBL/GenBank/DDBJ whole genome shotgun (WGS) entry which is preliminary data.</text>
</comment>
<keyword evidence="1" id="KW-0328">Glycosyltransferase</keyword>
<dbReference type="GO" id="GO:1901137">
    <property type="term" value="P:carbohydrate derivative biosynthetic process"/>
    <property type="evidence" value="ECO:0007669"/>
    <property type="project" value="UniProtKB-ARBA"/>
</dbReference>
<gene>
    <name evidence="4" type="ORF">E7Y31_00840</name>
</gene>
<evidence type="ECO:0000256" key="1">
    <source>
        <dbReference type="ARBA" id="ARBA00022676"/>
    </source>
</evidence>
<dbReference type="Proteomes" id="UP000305282">
    <property type="component" value="Unassembled WGS sequence"/>
</dbReference>
<name>A0A4S5EVK7_9ACTN</name>